<dbReference type="InterPro" id="IPR034003">
    <property type="entry name" value="ABCG_PDR_2"/>
</dbReference>
<sequence>MASETEKRPTSAESYGLSPGLEGKSEISYNSGTVTPSPSGITPTKGHEITELARQFTRMSTYTIPKDGELDNPFNSTNPIFQPGTDTFNVKAWVKALMHMTSRDPERYPNRTAGVFFKNLNVHGYGSAFDYQKDVGNLWMESLGSLRKSFGGDAHKGETKIQILRDFDGLVKNGEMLVVLGRPGSGCSTFLKTIAGQTHGLYVDSAAEIEYQGIPRELMHDHFRGEAIYNAETDVHFPHLTVGETLSFAAQARAPRNRFPGITREQYSDHMRDVVMAVFGLTHTFNTKVGNDFVRGVSGGERKRVSIAEAALSGSPLQCWDNSTRGLDSATALEFVRTLRLQSEVAGSTMLVSMYQASQNAYDVFDKVIVLYEGRQIYFGPTGNAKAFFTNMGFACPERQTTADFLTSLTSPSEREVRPGYESRVPRTPDEFAEAWKTSDEHKILLGNIEAYQAEFPLHGEQLAKFKQSRAAQQAKRMNVESPFTISVPMQIKLCTRRGFQRLRGDLRNFLNTVLGNVGLALIIGSVFYNMPTDTSSFFLRGALLFFAVLMNAFASILEILTLYAQRPIVEKHTQYALYHSYSESAASMICDLPLKILTTLGFNLTIYFMANLRREPAAFFIFLLFSFTITLTMSMMFRTIAAFSRTISQAMAPSAVLILLLCIYTGFAIPVQDMVVFLRWLNYLNPIAYAFESLMVNEFSGREFPCMTYIPSGPGYENSTGLTHSCSTRGAIPGRLTVSGDDYIGVTFNYSSPHLWRNFGIIMAMMLFFLGTYLFGSEMIAAARSKGEVLVFRKTYLKHRRQPSTDKEAVNTPRMVVAENTTGGSEKSPAIRKQTDIFQWKDVCYDVQIKNETRRILDQVDGWVKPGTLTALMGVSGAGKTTLLDVLASRVTMGVVTGEMLVNGQPRDSSFQRKTGYVQQQDLHLQTSTVREALIFSALLRQPNTVSEKEKLEYVEEVIGLLEMEEYAEAIVGVPGEGLNVEQRKRLTIGVELAAKPELLLFLDEPTSGLDSQTAWSICGLMRKLANSGQAILCTIHQPSALLVQNFDRLLFLAKGGKTVYFGAIGENASTLTGYFEKNGSHPCPPDANPAEWMLEVIGAAPGAVSTRDWPQVWMDSPERVAVRQELDDMQRELGQNTSSQAIGFDEFAMPFTYQLKICLKRVFEQYWRTPTYIYSKIFLCGSSSLLVGLSFLNAKNTMQGLQNQVFSIFLFMTIFGTIVEQIMPHFVTQRTLYESRERPSKAYSWKAFILSTIIVELPWQTLMAVISFVLWYYPIGMYRNTYATDSTTERGALMFLLLWAFFIFVSTFTHMMIAGIETAEEGSNLGNLLFIMSIMFCGVLATKDSLPHFWIFMYRVSPLTYLVSGMLATAVANSVVECSLTELTTFNPPSGQTCGEYISPFLGFAGGKIWNPKDTADCRYCSISDTNRFLSALSINYSERWRNFGIVLVYAAFNLCMAVFIYWLARVPKNKGKGKGKGKGKEEKK</sequence>
<feature type="compositionally biased region" description="Polar residues" evidence="9">
    <location>
        <begin position="27"/>
        <end position="42"/>
    </location>
</feature>
<dbReference type="InterPro" id="IPR027417">
    <property type="entry name" value="P-loop_NTPase"/>
</dbReference>
<dbReference type="Pfam" id="PF14510">
    <property type="entry name" value="ABC_trans_N"/>
    <property type="match status" value="1"/>
</dbReference>
<comment type="caution">
    <text evidence="12">The sequence shown here is derived from an EMBL/GenBank/DDBJ whole genome shotgun (WGS) entry which is preliminary data.</text>
</comment>
<evidence type="ECO:0000256" key="10">
    <source>
        <dbReference type="SAM" id="Phobius"/>
    </source>
</evidence>
<feature type="transmembrane region" description="Helical" evidence="10">
    <location>
        <begin position="1295"/>
        <end position="1315"/>
    </location>
</feature>
<feature type="domain" description="ABC transporter" evidence="11">
    <location>
        <begin position="141"/>
        <end position="398"/>
    </location>
</feature>
<proteinExistence type="inferred from homology"/>
<dbReference type="SUPFAM" id="SSF52540">
    <property type="entry name" value="P-loop containing nucleoside triphosphate hydrolases"/>
    <property type="match status" value="2"/>
</dbReference>
<accession>A0ABR3GFX6</accession>
<dbReference type="InterPro" id="IPR003439">
    <property type="entry name" value="ABC_transporter-like_ATP-bd"/>
</dbReference>
<dbReference type="Pfam" id="PF01061">
    <property type="entry name" value="ABC2_membrane"/>
    <property type="match status" value="2"/>
</dbReference>
<feature type="transmembrane region" description="Helical" evidence="10">
    <location>
        <begin position="1175"/>
        <end position="1194"/>
    </location>
</feature>
<dbReference type="InterPro" id="IPR029481">
    <property type="entry name" value="ABC_trans_N"/>
</dbReference>
<feature type="transmembrane region" description="Helical" evidence="10">
    <location>
        <begin position="1327"/>
        <end position="1344"/>
    </location>
</feature>
<keyword evidence="13" id="KW-1185">Reference proteome</keyword>
<dbReference type="PROSITE" id="PS00211">
    <property type="entry name" value="ABC_TRANSPORTER_1"/>
    <property type="match status" value="1"/>
</dbReference>
<feature type="transmembrane region" description="Helical" evidence="10">
    <location>
        <begin position="617"/>
        <end position="639"/>
    </location>
</feature>
<name>A0ABR3GFX6_9PEZI</name>
<dbReference type="Pfam" id="PF19055">
    <property type="entry name" value="ABC2_membrane_7"/>
    <property type="match status" value="1"/>
</dbReference>
<feature type="domain" description="ABC transporter" evidence="11">
    <location>
        <begin position="839"/>
        <end position="1082"/>
    </location>
</feature>
<evidence type="ECO:0000256" key="6">
    <source>
        <dbReference type="ARBA" id="ARBA00022840"/>
    </source>
</evidence>
<dbReference type="InterPro" id="IPR034001">
    <property type="entry name" value="ABCG_PDR_1"/>
</dbReference>
<reference evidence="12 13" key="1">
    <citation type="submission" date="2024-02" db="EMBL/GenBank/DDBJ databases">
        <title>Discinaceae phylogenomics.</title>
        <authorList>
            <person name="Dirks A.C."/>
            <person name="James T.Y."/>
        </authorList>
    </citation>
    <scope>NUCLEOTIDE SEQUENCE [LARGE SCALE GENOMIC DNA]</scope>
    <source>
        <strain evidence="12 13">ACD0624</strain>
    </source>
</reference>
<comment type="similarity">
    <text evidence="2">Belongs to the ABC transporter superfamily. ABCG family. PDR (TC 3.A.1.205) subfamily.</text>
</comment>
<evidence type="ECO:0000313" key="12">
    <source>
        <dbReference type="EMBL" id="KAL0634859.1"/>
    </source>
</evidence>
<keyword evidence="5" id="KW-0547">Nucleotide-binding</keyword>
<evidence type="ECO:0000256" key="5">
    <source>
        <dbReference type="ARBA" id="ARBA00022741"/>
    </source>
</evidence>
<feature type="transmembrane region" description="Helical" evidence="10">
    <location>
        <begin position="1206"/>
        <end position="1229"/>
    </location>
</feature>
<dbReference type="InterPro" id="IPR013525">
    <property type="entry name" value="ABC2_TM"/>
</dbReference>
<dbReference type="EMBL" id="JBBBZM010000083">
    <property type="protein sequence ID" value="KAL0634859.1"/>
    <property type="molecule type" value="Genomic_DNA"/>
</dbReference>
<keyword evidence="7 10" id="KW-1133">Transmembrane helix</keyword>
<dbReference type="PANTHER" id="PTHR19241">
    <property type="entry name" value="ATP-BINDING CASSETTE TRANSPORTER"/>
    <property type="match status" value="1"/>
</dbReference>
<evidence type="ECO:0000256" key="7">
    <source>
        <dbReference type="ARBA" id="ARBA00022989"/>
    </source>
</evidence>
<evidence type="ECO:0000256" key="4">
    <source>
        <dbReference type="ARBA" id="ARBA00022692"/>
    </source>
</evidence>
<evidence type="ECO:0000256" key="8">
    <source>
        <dbReference type="ARBA" id="ARBA00023136"/>
    </source>
</evidence>
<keyword evidence="4 10" id="KW-0812">Transmembrane</keyword>
<dbReference type="PROSITE" id="PS50893">
    <property type="entry name" value="ABC_TRANSPORTER_2"/>
    <property type="match status" value="2"/>
</dbReference>
<dbReference type="Pfam" id="PF00005">
    <property type="entry name" value="ABC_tran"/>
    <property type="match status" value="2"/>
</dbReference>
<evidence type="ECO:0000313" key="13">
    <source>
        <dbReference type="Proteomes" id="UP001447188"/>
    </source>
</evidence>
<feature type="region of interest" description="Disordered" evidence="9">
    <location>
        <begin position="1"/>
        <end position="45"/>
    </location>
</feature>
<feature type="transmembrane region" description="Helical" evidence="10">
    <location>
        <begin position="651"/>
        <end position="672"/>
    </location>
</feature>
<feature type="transmembrane region" description="Helical" evidence="10">
    <location>
        <begin position="1250"/>
        <end position="1275"/>
    </location>
</feature>
<evidence type="ECO:0000259" key="11">
    <source>
        <dbReference type="PROSITE" id="PS50893"/>
    </source>
</evidence>
<feature type="transmembrane region" description="Helical" evidence="10">
    <location>
        <begin position="510"/>
        <end position="531"/>
    </location>
</feature>
<dbReference type="SMART" id="SM00382">
    <property type="entry name" value="AAA"/>
    <property type="match status" value="2"/>
</dbReference>
<dbReference type="CDD" id="cd03232">
    <property type="entry name" value="ABCG_PDR_domain2"/>
    <property type="match status" value="1"/>
</dbReference>
<feature type="transmembrane region" description="Helical" evidence="10">
    <location>
        <begin position="756"/>
        <end position="777"/>
    </location>
</feature>
<evidence type="ECO:0000256" key="2">
    <source>
        <dbReference type="ARBA" id="ARBA00006012"/>
    </source>
</evidence>
<feature type="compositionally biased region" description="Basic and acidic residues" evidence="9">
    <location>
        <begin position="1"/>
        <end position="10"/>
    </location>
</feature>
<evidence type="ECO:0000256" key="9">
    <source>
        <dbReference type="SAM" id="MobiDB-lite"/>
    </source>
</evidence>
<feature type="transmembrane region" description="Helical" evidence="10">
    <location>
        <begin position="1446"/>
        <end position="1467"/>
    </location>
</feature>
<dbReference type="Gene3D" id="3.40.50.300">
    <property type="entry name" value="P-loop containing nucleotide triphosphate hydrolases"/>
    <property type="match status" value="2"/>
</dbReference>
<keyword evidence="8 10" id="KW-0472">Membrane</keyword>
<feature type="transmembrane region" description="Helical" evidence="10">
    <location>
        <begin position="586"/>
        <end position="611"/>
    </location>
</feature>
<dbReference type="Proteomes" id="UP001447188">
    <property type="component" value="Unassembled WGS sequence"/>
</dbReference>
<dbReference type="InterPro" id="IPR043926">
    <property type="entry name" value="ABCG_dom"/>
</dbReference>
<comment type="subcellular location">
    <subcellularLocation>
        <location evidence="1">Membrane</location>
        <topology evidence="1">Multi-pass membrane protein</topology>
    </subcellularLocation>
</comment>
<dbReference type="Pfam" id="PF06422">
    <property type="entry name" value="PDR_CDR"/>
    <property type="match status" value="2"/>
</dbReference>
<organism evidence="12 13">
    <name type="scientific">Discina gigas</name>
    <dbReference type="NCBI Taxonomy" id="1032678"/>
    <lineage>
        <taxon>Eukaryota</taxon>
        <taxon>Fungi</taxon>
        <taxon>Dikarya</taxon>
        <taxon>Ascomycota</taxon>
        <taxon>Pezizomycotina</taxon>
        <taxon>Pezizomycetes</taxon>
        <taxon>Pezizales</taxon>
        <taxon>Discinaceae</taxon>
        <taxon>Discina</taxon>
    </lineage>
</organism>
<keyword evidence="3" id="KW-0813">Transport</keyword>
<protein>
    <submittedName>
        <fullName evidence="12">Multidrug resistance protein</fullName>
    </submittedName>
</protein>
<dbReference type="InterPro" id="IPR010929">
    <property type="entry name" value="PDR_CDR_ABC"/>
</dbReference>
<evidence type="ECO:0000256" key="1">
    <source>
        <dbReference type="ARBA" id="ARBA00004141"/>
    </source>
</evidence>
<evidence type="ECO:0000256" key="3">
    <source>
        <dbReference type="ARBA" id="ARBA00022448"/>
    </source>
</evidence>
<dbReference type="CDD" id="cd03233">
    <property type="entry name" value="ABCG_PDR_domain1"/>
    <property type="match status" value="1"/>
</dbReference>
<gene>
    <name evidence="12" type="primary">CDR1</name>
    <name evidence="12" type="ORF">Q9L58_006219</name>
</gene>
<dbReference type="InterPro" id="IPR017871">
    <property type="entry name" value="ABC_transporter-like_CS"/>
</dbReference>
<feature type="transmembrane region" description="Helical" evidence="10">
    <location>
        <begin position="543"/>
        <end position="565"/>
    </location>
</feature>
<dbReference type="InterPro" id="IPR003593">
    <property type="entry name" value="AAA+_ATPase"/>
</dbReference>
<keyword evidence="6" id="KW-0067">ATP-binding</keyword>